<dbReference type="GO" id="GO:0003677">
    <property type="term" value="F:DNA binding"/>
    <property type="evidence" value="ECO:0007669"/>
    <property type="project" value="UniProtKB-KW"/>
</dbReference>
<evidence type="ECO:0000259" key="7">
    <source>
        <dbReference type="Pfam" id="PF08281"/>
    </source>
</evidence>
<evidence type="ECO:0000256" key="2">
    <source>
        <dbReference type="ARBA" id="ARBA00023015"/>
    </source>
</evidence>
<name>A0A1G2G7R4_9BACT</name>
<dbReference type="STRING" id="1802115.A2756_06590"/>
<dbReference type="Pfam" id="PF08281">
    <property type="entry name" value="Sigma70_r4_2"/>
    <property type="match status" value="1"/>
</dbReference>
<dbReference type="Gene3D" id="1.10.10.10">
    <property type="entry name" value="Winged helix-like DNA-binding domain superfamily/Winged helix DNA-binding domain"/>
    <property type="match status" value="1"/>
</dbReference>
<dbReference type="GO" id="GO:0006352">
    <property type="term" value="P:DNA-templated transcription initiation"/>
    <property type="evidence" value="ECO:0007669"/>
    <property type="project" value="InterPro"/>
</dbReference>
<dbReference type="InterPro" id="IPR013325">
    <property type="entry name" value="RNA_pol_sigma_r2"/>
</dbReference>
<keyword evidence="2" id="KW-0805">Transcription regulation</keyword>
<dbReference type="EMBL" id="MHNL01000001">
    <property type="protein sequence ID" value="OGZ46237.1"/>
    <property type="molecule type" value="Genomic_DNA"/>
</dbReference>
<sequence length="189" mass="22059">MSYLETTEVPQTDEEILEASVKNPALFSLLVDRYQEPLLRAAFGIVRQKEEAEDIVQESLTKIYLHAGKFQKQENASFKSWAYRIVINNAISHYRKVKRIREHQTPLDPEIYENLPGKENFQERTEAKILADQLLASVPEDLRRAIELYYMEGKSYKIIAEEEGIPLSTLKMRLFRAKKLIKNFIQLQA</sequence>
<dbReference type="GO" id="GO:0016987">
    <property type="term" value="F:sigma factor activity"/>
    <property type="evidence" value="ECO:0007669"/>
    <property type="project" value="UniProtKB-KW"/>
</dbReference>
<keyword evidence="3" id="KW-0731">Sigma factor</keyword>
<dbReference type="InterPro" id="IPR036388">
    <property type="entry name" value="WH-like_DNA-bd_sf"/>
</dbReference>
<dbReference type="Pfam" id="PF04542">
    <property type="entry name" value="Sigma70_r2"/>
    <property type="match status" value="1"/>
</dbReference>
<dbReference type="InterPro" id="IPR014284">
    <property type="entry name" value="RNA_pol_sigma-70_dom"/>
</dbReference>
<dbReference type="NCBIfam" id="TIGR02937">
    <property type="entry name" value="sigma70-ECF"/>
    <property type="match status" value="1"/>
</dbReference>
<dbReference type="InterPro" id="IPR013249">
    <property type="entry name" value="RNA_pol_sigma70_r4_t2"/>
</dbReference>
<evidence type="ECO:0000259" key="6">
    <source>
        <dbReference type="Pfam" id="PF04542"/>
    </source>
</evidence>
<dbReference type="InterPro" id="IPR039425">
    <property type="entry name" value="RNA_pol_sigma-70-like"/>
</dbReference>
<comment type="caution">
    <text evidence="8">The sequence shown here is derived from an EMBL/GenBank/DDBJ whole genome shotgun (WGS) entry which is preliminary data.</text>
</comment>
<evidence type="ECO:0000256" key="1">
    <source>
        <dbReference type="ARBA" id="ARBA00010641"/>
    </source>
</evidence>
<keyword evidence="4" id="KW-0238">DNA-binding</keyword>
<protein>
    <recommendedName>
        <fullName evidence="10">HTH luxR-type domain-containing protein</fullName>
    </recommendedName>
</protein>
<feature type="domain" description="RNA polymerase sigma-70 region 2" evidence="6">
    <location>
        <begin position="30"/>
        <end position="99"/>
    </location>
</feature>
<accession>A0A1G2G7R4</accession>
<gene>
    <name evidence="8" type="ORF">A2756_06590</name>
</gene>
<dbReference type="SUPFAM" id="SSF88946">
    <property type="entry name" value="Sigma2 domain of RNA polymerase sigma factors"/>
    <property type="match status" value="1"/>
</dbReference>
<dbReference type="SUPFAM" id="SSF88659">
    <property type="entry name" value="Sigma3 and sigma4 domains of RNA polymerase sigma factors"/>
    <property type="match status" value="1"/>
</dbReference>
<comment type="similarity">
    <text evidence="1">Belongs to the sigma-70 factor family. ECF subfamily.</text>
</comment>
<keyword evidence="5" id="KW-0804">Transcription</keyword>
<evidence type="ECO:0008006" key="10">
    <source>
        <dbReference type="Google" id="ProtNLM"/>
    </source>
</evidence>
<dbReference type="PANTHER" id="PTHR43133:SF8">
    <property type="entry name" value="RNA POLYMERASE SIGMA FACTOR HI_1459-RELATED"/>
    <property type="match status" value="1"/>
</dbReference>
<dbReference type="Proteomes" id="UP000177785">
    <property type="component" value="Unassembled WGS sequence"/>
</dbReference>
<evidence type="ECO:0000256" key="5">
    <source>
        <dbReference type="ARBA" id="ARBA00023163"/>
    </source>
</evidence>
<proteinExistence type="inferred from homology"/>
<evidence type="ECO:0000313" key="9">
    <source>
        <dbReference type="Proteomes" id="UP000177785"/>
    </source>
</evidence>
<dbReference type="InterPro" id="IPR007627">
    <property type="entry name" value="RNA_pol_sigma70_r2"/>
</dbReference>
<reference evidence="8 9" key="1">
    <citation type="journal article" date="2016" name="Nat. Commun.">
        <title>Thousands of microbial genomes shed light on interconnected biogeochemical processes in an aquifer system.</title>
        <authorList>
            <person name="Anantharaman K."/>
            <person name="Brown C.T."/>
            <person name="Hug L.A."/>
            <person name="Sharon I."/>
            <person name="Castelle C.J."/>
            <person name="Probst A.J."/>
            <person name="Thomas B.C."/>
            <person name="Singh A."/>
            <person name="Wilkins M.J."/>
            <person name="Karaoz U."/>
            <person name="Brodie E.L."/>
            <person name="Williams K.H."/>
            <person name="Hubbard S.S."/>
            <person name="Banfield J.F."/>
        </authorList>
    </citation>
    <scope>NUCLEOTIDE SEQUENCE [LARGE SCALE GENOMIC DNA]</scope>
</reference>
<dbReference type="CDD" id="cd06171">
    <property type="entry name" value="Sigma70_r4"/>
    <property type="match status" value="1"/>
</dbReference>
<dbReference type="InterPro" id="IPR013324">
    <property type="entry name" value="RNA_pol_sigma_r3/r4-like"/>
</dbReference>
<dbReference type="Gene3D" id="1.10.1740.10">
    <property type="match status" value="1"/>
</dbReference>
<dbReference type="PANTHER" id="PTHR43133">
    <property type="entry name" value="RNA POLYMERASE ECF-TYPE SIGMA FACTO"/>
    <property type="match status" value="1"/>
</dbReference>
<evidence type="ECO:0000256" key="3">
    <source>
        <dbReference type="ARBA" id="ARBA00023082"/>
    </source>
</evidence>
<evidence type="ECO:0000256" key="4">
    <source>
        <dbReference type="ARBA" id="ARBA00023125"/>
    </source>
</evidence>
<evidence type="ECO:0000313" key="8">
    <source>
        <dbReference type="EMBL" id="OGZ46237.1"/>
    </source>
</evidence>
<feature type="domain" description="RNA polymerase sigma factor 70 region 4 type 2" evidence="7">
    <location>
        <begin position="132"/>
        <end position="180"/>
    </location>
</feature>
<organism evidence="8 9">
    <name type="scientific">Candidatus Ryanbacteria bacterium RIFCSPHIGHO2_01_FULL_48_27</name>
    <dbReference type="NCBI Taxonomy" id="1802115"/>
    <lineage>
        <taxon>Bacteria</taxon>
        <taxon>Candidatus Ryaniibacteriota</taxon>
    </lineage>
</organism>
<dbReference type="AlphaFoldDB" id="A0A1G2G7R4"/>